<feature type="repeat" description="ANK" evidence="6">
    <location>
        <begin position="33"/>
        <end position="65"/>
    </location>
</feature>
<keyword evidence="4" id="KW-0862">Zinc</keyword>
<dbReference type="InterPro" id="IPR013083">
    <property type="entry name" value="Znf_RING/FYVE/PHD"/>
</dbReference>
<keyword evidence="12" id="KW-1185">Reference proteome</keyword>
<proteinExistence type="predicted"/>
<dbReference type="InterPro" id="IPR036770">
    <property type="entry name" value="Ankyrin_rpt-contain_sf"/>
</dbReference>
<feature type="coiled-coil region" evidence="8">
    <location>
        <begin position="397"/>
        <end position="444"/>
    </location>
</feature>
<dbReference type="SMART" id="SM00248">
    <property type="entry name" value="ANK"/>
    <property type="match status" value="4"/>
</dbReference>
<keyword evidence="5 6" id="KW-0040">ANK repeat</keyword>
<feature type="compositionally biased region" description="Basic and acidic residues" evidence="9">
    <location>
        <begin position="365"/>
        <end position="380"/>
    </location>
</feature>
<dbReference type="AlphaFoldDB" id="A0A1R2B284"/>
<evidence type="ECO:0000256" key="9">
    <source>
        <dbReference type="SAM" id="MobiDB-lite"/>
    </source>
</evidence>
<dbReference type="OrthoDB" id="366390at2759"/>
<dbReference type="EMBL" id="MPUH01001045">
    <property type="protein sequence ID" value="OMJ70888.1"/>
    <property type="molecule type" value="Genomic_DNA"/>
</dbReference>
<evidence type="ECO:0000259" key="10">
    <source>
        <dbReference type="PROSITE" id="PS50178"/>
    </source>
</evidence>
<keyword evidence="3 7" id="KW-0863">Zinc-finger</keyword>
<dbReference type="Proteomes" id="UP000187209">
    <property type="component" value="Unassembled WGS sequence"/>
</dbReference>
<feature type="region of interest" description="Disordered" evidence="9">
    <location>
        <begin position="365"/>
        <end position="385"/>
    </location>
</feature>
<dbReference type="InterPro" id="IPR011011">
    <property type="entry name" value="Znf_FYVE_PHD"/>
</dbReference>
<organism evidence="11 12">
    <name type="scientific">Stentor coeruleus</name>
    <dbReference type="NCBI Taxonomy" id="5963"/>
    <lineage>
        <taxon>Eukaryota</taxon>
        <taxon>Sar</taxon>
        <taxon>Alveolata</taxon>
        <taxon>Ciliophora</taxon>
        <taxon>Postciliodesmatophora</taxon>
        <taxon>Heterotrichea</taxon>
        <taxon>Heterotrichida</taxon>
        <taxon>Stentoridae</taxon>
        <taxon>Stentor</taxon>
    </lineage>
</organism>
<evidence type="ECO:0000256" key="2">
    <source>
        <dbReference type="ARBA" id="ARBA00022737"/>
    </source>
</evidence>
<evidence type="ECO:0000256" key="1">
    <source>
        <dbReference type="ARBA" id="ARBA00022723"/>
    </source>
</evidence>
<keyword evidence="8" id="KW-0175">Coiled coil</keyword>
<evidence type="ECO:0000256" key="4">
    <source>
        <dbReference type="ARBA" id="ARBA00022833"/>
    </source>
</evidence>
<dbReference type="SUPFAM" id="SSF57903">
    <property type="entry name" value="FYVE/PHD zinc finger"/>
    <property type="match status" value="1"/>
</dbReference>
<evidence type="ECO:0000256" key="5">
    <source>
        <dbReference type="ARBA" id="ARBA00023043"/>
    </source>
</evidence>
<dbReference type="InterPro" id="IPR017455">
    <property type="entry name" value="Znf_FYVE-rel"/>
</dbReference>
<dbReference type="Gene3D" id="1.25.40.20">
    <property type="entry name" value="Ankyrin repeat-containing domain"/>
    <property type="match status" value="1"/>
</dbReference>
<dbReference type="InterPro" id="IPR002110">
    <property type="entry name" value="Ankyrin_rpt"/>
</dbReference>
<dbReference type="PANTHER" id="PTHR24198:SF165">
    <property type="entry name" value="ANKYRIN REPEAT-CONTAINING PROTEIN-RELATED"/>
    <property type="match status" value="1"/>
</dbReference>
<gene>
    <name evidence="11" type="ORF">SteCoe_31049</name>
</gene>
<dbReference type="SUPFAM" id="SSF48403">
    <property type="entry name" value="Ankyrin repeat"/>
    <property type="match status" value="1"/>
</dbReference>
<keyword evidence="1" id="KW-0479">Metal-binding</keyword>
<dbReference type="Pfam" id="PF12796">
    <property type="entry name" value="Ank_2"/>
    <property type="match status" value="1"/>
</dbReference>
<dbReference type="PROSITE" id="PS50297">
    <property type="entry name" value="ANK_REP_REGION"/>
    <property type="match status" value="1"/>
</dbReference>
<dbReference type="Gene3D" id="3.30.40.10">
    <property type="entry name" value="Zinc/RING finger domain, C3HC4 (zinc finger)"/>
    <property type="match status" value="1"/>
</dbReference>
<reference evidence="11 12" key="1">
    <citation type="submission" date="2016-11" db="EMBL/GenBank/DDBJ databases">
        <title>The macronuclear genome of Stentor coeruleus: a giant cell with tiny introns.</title>
        <authorList>
            <person name="Slabodnick M."/>
            <person name="Ruby J.G."/>
            <person name="Reiff S.B."/>
            <person name="Swart E.C."/>
            <person name="Gosai S."/>
            <person name="Prabakaran S."/>
            <person name="Witkowska E."/>
            <person name="Larue G.E."/>
            <person name="Fisher S."/>
            <person name="Freeman R.M."/>
            <person name="Gunawardena J."/>
            <person name="Chu W."/>
            <person name="Stover N.A."/>
            <person name="Gregory B.D."/>
            <person name="Nowacki M."/>
            <person name="Derisi J."/>
            <person name="Roy S.W."/>
            <person name="Marshall W.F."/>
            <person name="Sood P."/>
        </authorList>
    </citation>
    <scope>NUCLEOTIDE SEQUENCE [LARGE SCALE GENOMIC DNA]</scope>
    <source>
        <strain evidence="11">WM001</strain>
    </source>
</reference>
<dbReference type="PROSITE" id="PS50178">
    <property type="entry name" value="ZF_FYVE"/>
    <property type="match status" value="1"/>
</dbReference>
<accession>A0A1R2B284</accession>
<protein>
    <recommendedName>
        <fullName evidence="10">FYVE-type domain-containing protein</fullName>
    </recommendedName>
</protein>
<feature type="repeat" description="ANK" evidence="6">
    <location>
        <begin position="66"/>
        <end position="98"/>
    </location>
</feature>
<evidence type="ECO:0000256" key="3">
    <source>
        <dbReference type="ARBA" id="ARBA00022771"/>
    </source>
</evidence>
<dbReference type="GO" id="GO:0008270">
    <property type="term" value="F:zinc ion binding"/>
    <property type="evidence" value="ECO:0007669"/>
    <property type="project" value="UniProtKB-KW"/>
</dbReference>
<dbReference type="PANTHER" id="PTHR24198">
    <property type="entry name" value="ANKYRIN REPEAT AND PROTEIN KINASE DOMAIN-CONTAINING PROTEIN"/>
    <property type="match status" value="1"/>
</dbReference>
<evidence type="ECO:0000313" key="12">
    <source>
        <dbReference type="Proteomes" id="UP000187209"/>
    </source>
</evidence>
<comment type="caution">
    <text evidence="11">The sequence shown here is derived from an EMBL/GenBank/DDBJ whole genome shotgun (WGS) entry which is preliminary data.</text>
</comment>
<evidence type="ECO:0000256" key="6">
    <source>
        <dbReference type="PROSITE-ProRule" id="PRU00023"/>
    </source>
</evidence>
<evidence type="ECO:0000256" key="7">
    <source>
        <dbReference type="PROSITE-ProRule" id="PRU00091"/>
    </source>
</evidence>
<keyword evidence="2" id="KW-0677">Repeat</keyword>
<name>A0A1R2B284_9CILI</name>
<evidence type="ECO:0000313" key="11">
    <source>
        <dbReference type="EMBL" id="OMJ70888.1"/>
    </source>
</evidence>
<feature type="domain" description="FYVE-type" evidence="10">
    <location>
        <begin position="119"/>
        <end position="182"/>
    </location>
</feature>
<dbReference type="PROSITE" id="PS50088">
    <property type="entry name" value="ANK_REPEAT"/>
    <property type="match status" value="2"/>
</dbReference>
<evidence type="ECO:0000256" key="8">
    <source>
        <dbReference type="SAM" id="Coils"/>
    </source>
</evidence>
<sequence length="463" mass="53417">MWASSQGHTEIVKLLLEKNGKVIMNESMEKASTHHTPLHWSSFNGHLHVVWVLIKQGFDPNDIDKFGNNCVHHAVAGGREDILETLLALGVHADHKNSRGHMPAHLTSDEGIKDTIQFAYKAKKCKKCLSVFDIRNTKHLCQVCKKYFCSNCKILSWVFINHDSVEEERPVLRCSDCQTLVDQAEYQLQEAIDSNSYTKINLLIDKIANENINVDVKILYRARREVERLKTEIDINAFIGTLQYVESYKTIQKSVFVLGQMLEETAKKGIKIDQKTIEKVHKETQRLISERNLRHQLDVIGIADSSPEMVKNMIEMTKVAEENEVSSTYISKAKEITGKMREIIDSNIILRKLLDYPIREYPDFTPVDPKKKPNPAEEVKRRKKEPKIQIPAWAEELSALSKQVEALEQILKKSQILEIPSDFVEQAKENIVRMKKEIKFRQMEEDEIRFAAEKKQADKNKKK</sequence>